<dbReference type="InterPro" id="IPR015940">
    <property type="entry name" value="UBA"/>
</dbReference>
<reference evidence="5" key="2">
    <citation type="submission" date="2019-09" db="UniProtKB">
        <authorList>
            <consortium name="WormBaseParasite"/>
        </authorList>
    </citation>
    <scope>IDENTIFICATION</scope>
</reference>
<protein>
    <submittedName>
        <fullName evidence="5">UBA domain-containing protein</fullName>
    </submittedName>
</protein>
<feature type="domain" description="UBA" evidence="2">
    <location>
        <begin position="278"/>
        <end position="318"/>
    </location>
</feature>
<feature type="region of interest" description="Disordered" evidence="1">
    <location>
        <begin position="103"/>
        <end position="195"/>
    </location>
</feature>
<gene>
    <name evidence="3" type="ORF">HPBE_LOCUS24566</name>
</gene>
<evidence type="ECO:0000313" key="4">
    <source>
        <dbReference type="Proteomes" id="UP000050761"/>
    </source>
</evidence>
<evidence type="ECO:0000313" key="5">
    <source>
        <dbReference type="WBParaSite" id="HPBE_0002456701-mRNA-1"/>
    </source>
</evidence>
<dbReference type="CDD" id="cd14270">
    <property type="entry name" value="UBA"/>
    <property type="match status" value="1"/>
</dbReference>
<dbReference type="AlphaFoldDB" id="A0A183GPE7"/>
<evidence type="ECO:0000256" key="1">
    <source>
        <dbReference type="SAM" id="MobiDB-lite"/>
    </source>
</evidence>
<dbReference type="WBParaSite" id="HPBE_0002456701-mRNA-1">
    <property type="protein sequence ID" value="HPBE_0002456701-mRNA-1"/>
    <property type="gene ID" value="HPBE_0002456701"/>
</dbReference>
<keyword evidence="4" id="KW-1185">Reference proteome</keyword>
<feature type="region of interest" description="Disordered" evidence="1">
    <location>
        <begin position="218"/>
        <end position="249"/>
    </location>
</feature>
<accession>A0A183GPE7</accession>
<dbReference type="Proteomes" id="UP000050761">
    <property type="component" value="Unassembled WGS sequence"/>
</dbReference>
<evidence type="ECO:0000313" key="3">
    <source>
        <dbReference type="EMBL" id="VDP45918.1"/>
    </source>
</evidence>
<dbReference type="InterPro" id="IPR009060">
    <property type="entry name" value="UBA-like_sf"/>
</dbReference>
<dbReference type="EMBL" id="UZAH01036525">
    <property type="protein sequence ID" value="VDP45918.1"/>
    <property type="molecule type" value="Genomic_DNA"/>
</dbReference>
<evidence type="ECO:0000259" key="2">
    <source>
        <dbReference type="PROSITE" id="PS50030"/>
    </source>
</evidence>
<dbReference type="PROSITE" id="PS50030">
    <property type="entry name" value="UBA"/>
    <property type="match status" value="1"/>
</dbReference>
<accession>A0A3P8EH10</accession>
<sequence length="318" mass="35619">MIRIVSPLCTFVPWGARLRYKPSGRHSEFYSFISKNQDDCTHPEGETVGGFSERTFNRRSMREAKEQITDRVSKSMQYLQEMGQAVTAALSNLGIDASYEVRGDEPMETSTGQKTPAAPTTPESTPERQPSEVVHEQAREQSQPSAPELPKADNKFRNLERAEDEYRSVRSDPIASEQTKRPAHPTAKESQRKNLVIVQEYDSSVCSDSSDSEFETLSYENMPDKDGSKKTSHVKPQLPSVTMSTSTSVPTSVATETMTSVYPTLAPDQEITADGDAPEDQGIAYRMIEMGFSAEEVFRVVRMHGNNFEKCIEEILRK</sequence>
<feature type="compositionally biased region" description="Basic and acidic residues" evidence="1">
    <location>
        <begin position="125"/>
        <end position="139"/>
    </location>
</feature>
<organism evidence="4 5">
    <name type="scientific">Heligmosomoides polygyrus</name>
    <name type="common">Parasitic roundworm</name>
    <dbReference type="NCBI Taxonomy" id="6339"/>
    <lineage>
        <taxon>Eukaryota</taxon>
        <taxon>Metazoa</taxon>
        <taxon>Ecdysozoa</taxon>
        <taxon>Nematoda</taxon>
        <taxon>Chromadorea</taxon>
        <taxon>Rhabditida</taxon>
        <taxon>Rhabditina</taxon>
        <taxon>Rhabditomorpha</taxon>
        <taxon>Strongyloidea</taxon>
        <taxon>Heligmosomidae</taxon>
        <taxon>Heligmosomoides</taxon>
    </lineage>
</organism>
<name>A0A183GPE7_HELPZ</name>
<dbReference type="SUPFAM" id="SSF46934">
    <property type="entry name" value="UBA-like"/>
    <property type="match status" value="1"/>
</dbReference>
<feature type="compositionally biased region" description="Basic and acidic residues" evidence="1">
    <location>
        <begin position="150"/>
        <end position="170"/>
    </location>
</feature>
<feature type="compositionally biased region" description="Low complexity" evidence="1">
    <location>
        <begin position="240"/>
        <end position="249"/>
    </location>
</feature>
<dbReference type="OrthoDB" id="5806338at2759"/>
<feature type="compositionally biased region" description="Low complexity" evidence="1">
    <location>
        <begin position="115"/>
        <end position="124"/>
    </location>
</feature>
<reference evidence="3 4" key="1">
    <citation type="submission" date="2018-11" db="EMBL/GenBank/DDBJ databases">
        <authorList>
            <consortium name="Pathogen Informatics"/>
        </authorList>
    </citation>
    <scope>NUCLEOTIDE SEQUENCE [LARGE SCALE GENOMIC DNA]</scope>
</reference>
<proteinExistence type="predicted"/>